<accession>A0A252EHM3</accession>
<evidence type="ECO:0000313" key="2">
    <source>
        <dbReference type="Proteomes" id="UP000195072"/>
    </source>
</evidence>
<dbReference type="EMBL" id="JOOZ01000044">
    <property type="protein sequence ID" value="OUL65965.1"/>
    <property type="molecule type" value="Genomic_DNA"/>
</dbReference>
<dbReference type="RefSeq" id="WP_086897755.1">
    <property type="nucleotide sequence ID" value="NZ_JOOZ01000044.1"/>
</dbReference>
<proteinExistence type="predicted"/>
<comment type="caution">
    <text evidence="1">The sequence shown here is derived from an EMBL/GenBank/DDBJ whole genome shotgun (WGS) entry which is preliminary data.</text>
</comment>
<reference evidence="1 2" key="1">
    <citation type="submission" date="2014-06" db="EMBL/GenBank/DDBJ databases">
        <authorList>
            <person name="Ju J."/>
            <person name="Zhang J."/>
        </authorList>
    </citation>
    <scope>NUCLEOTIDE SEQUENCE [LARGE SCALE GENOMIC DNA]</scope>
    <source>
        <strain evidence="1">DmL_050</strain>
    </source>
</reference>
<gene>
    <name evidence="1" type="ORF">HK16_12600</name>
</gene>
<protein>
    <submittedName>
        <fullName evidence="1">Uncharacterized protein</fullName>
    </submittedName>
</protein>
<name>A0A252EHM3_9PROT</name>
<evidence type="ECO:0000313" key="1">
    <source>
        <dbReference type="EMBL" id="OUL65965.1"/>
    </source>
</evidence>
<organism evidence="1 2">
    <name type="scientific">Acetobacter senegalensis</name>
    <dbReference type="NCBI Taxonomy" id="446692"/>
    <lineage>
        <taxon>Bacteria</taxon>
        <taxon>Pseudomonadati</taxon>
        <taxon>Pseudomonadota</taxon>
        <taxon>Alphaproteobacteria</taxon>
        <taxon>Acetobacterales</taxon>
        <taxon>Acetobacteraceae</taxon>
        <taxon>Acetobacter</taxon>
    </lineage>
</organism>
<dbReference type="AlphaFoldDB" id="A0A252EHM3"/>
<sequence>MIGRNKTSHAAGSDIRQVGSDAVQINLKVEPLSQTACLDGHQADIELRKWAIQTILLSPHPLPSSLEKLGSSSLRLASFAKHGTLFPELRGVEDISLFGRPIRSESKIARGFRRLKTFGLMVARLKQFICRTHGRVSFRWCWRCLADRAGCFQK</sequence>
<dbReference type="Proteomes" id="UP000195072">
    <property type="component" value="Unassembled WGS sequence"/>
</dbReference>